<evidence type="ECO:0000313" key="14">
    <source>
        <dbReference type="RefSeq" id="XP_021097866.1"/>
    </source>
</evidence>
<dbReference type="GeneID" id="101715767"/>
<evidence type="ECO:0000256" key="7">
    <source>
        <dbReference type="ARBA" id="ARBA00022801"/>
    </source>
</evidence>
<keyword evidence="9" id="KW-0206">Cytoskeleton</keyword>
<feature type="non-terminal residue" evidence="14">
    <location>
        <position position="1"/>
    </location>
</feature>
<feature type="compositionally biased region" description="Gly residues" evidence="11">
    <location>
        <begin position="1"/>
        <end position="10"/>
    </location>
</feature>
<keyword evidence="6" id="KW-0547">Nucleotide-binding</keyword>
<gene>
    <name evidence="14" type="primary">LOC101715767</name>
</gene>
<dbReference type="AlphaFoldDB" id="A0AAX6RML9"/>
<feature type="region of interest" description="Disordered" evidence="11">
    <location>
        <begin position="1"/>
        <end position="122"/>
    </location>
</feature>
<evidence type="ECO:0000256" key="4">
    <source>
        <dbReference type="ARBA" id="ARBA00022490"/>
    </source>
</evidence>
<evidence type="ECO:0000256" key="9">
    <source>
        <dbReference type="ARBA" id="ARBA00023212"/>
    </source>
</evidence>
<comment type="similarity">
    <text evidence="3">Belongs to the tubulin family.</text>
</comment>
<organism evidence="13 14">
    <name type="scientific">Heterocephalus glaber</name>
    <name type="common">Naked mole rat</name>
    <dbReference type="NCBI Taxonomy" id="10181"/>
    <lineage>
        <taxon>Eukaryota</taxon>
        <taxon>Metazoa</taxon>
        <taxon>Chordata</taxon>
        <taxon>Craniata</taxon>
        <taxon>Vertebrata</taxon>
        <taxon>Euteleostomi</taxon>
        <taxon>Mammalia</taxon>
        <taxon>Eutheria</taxon>
        <taxon>Euarchontoglires</taxon>
        <taxon>Glires</taxon>
        <taxon>Rodentia</taxon>
        <taxon>Hystricomorpha</taxon>
        <taxon>Bathyergidae</taxon>
        <taxon>Heterocephalus</taxon>
    </lineage>
</organism>
<keyword evidence="4" id="KW-0963">Cytoplasm</keyword>
<keyword evidence="13" id="KW-1185">Reference proteome</keyword>
<keyword evidence="7" id="KW-0378">Hydrolase</keyword>
<dbReference type="PRINTS" id="PR01162">
    <property type="entry name" value="ALPHATUBULIN"/>
</dbReference>
<feature type="domain" description="Tubulin/FtsZ GTPase" evidence="12">
    <location>
        <begin position="201"/>
        <end position="315"/>
    </location>
</feature>
<dbReference type="RefSeq" id="XP_021097866.1">
    <property type="nucleotide sequence ID" value="XM_021242207.1"/>
</dbReference>
<evidence type="ECO:0000256" key="5">
    <source>
        <dbReference type="ARBA" id="ARBA00022701"/>
    </source>
</evidence>
<evidence type="ECO:0000256" key="6">
    <source>
        <dbReference type="ARBA" id="ARBA00022741"/>
    </source>
</evidence>
<dbReference type="InterPro" id="IPR000217">
    <property type="entry name" value="Tubulin"/>
</dbReference>
<dbReference type="GO" id="GO:0016787">
    <property type="term" value="F:hydrolase activity"/>
    <property type="evidence" value="ECO:0007669"/>
    <property type="project" value="UniProtKB-KW"/>
</dbReference>
<accession>A0AAX6RML9</accession>
<reference evidence="14" key="1">
    <citation type="submission" date="2025-08" db="UniProtKB">
        <authorList>
            <consortium name="RefSeq"/>
        </authorList>
    </citation>
    <scope>IDENTIFICATION</scope>
</reference>
<dbReference type="GO" id="GO:0005874">
    <property type="term" value="C:microtubule"/>
    <property type="evidence" value="ECO:0007669"/>
    <property type="project" value="UniProtKB-KW"/>
</dbReference>
<dbReference type="InterPro" id="IPR002452">
    <property type="entry name" value="Alpha_tubulin"/>
</dbReference>
<comment type="subcellular location">
    <subcellularLocation>
        <location evidence="2">Cytoplasm</location>
        <location evidence="2">Cytoskeleton</location>
    </subcellularLocation>
</comment>
<evidence type="ECO:0000256" key="10">
    <source>
        <dbReference type="ARBA" id="ARBA00049117"/>
    </source>
</evidence>
<evidence type="ECO:0000313" key="13">
    <source>
        <dbReference type="Proteomes" id="UP000694906"/>
    </source>
</evidence>
<sequence length="355" mass="37620">GIGLQGGCGRGGRRDVGRAGCGQEGARRSGEWVSCAGVPAEFEGSGCAPARDAGVWSGGDLGPTREAPAQNRSPRLAGTAGTARSRAQGPAVTRTAQVSPVQNEPPRPGEEEPVSGFHIGTAPLQPSGRRIRLLPGKAFQALTPLTACVCPHQHECVSIHVGQAGVQMGNACWELYCLEHHIQPDGTMLSSKSLGYRDDSFNTFFTGTEAGKHVPRAVFVDLEPTVIDGVRTGAYRKLFHPDQLISGKEDAANNYACGHYTVGKQIIDLVMEQIRKVFGLYPRPHQGAAPGNRAPGHRGCRCAVAFHTGLATVWGTVYRGRVPFRPGNPYPFLRGVRSEEVWTAPGGPTPGSSST</sequence>
<dbReference type="GO" id="GO:0005200">
    <property type="term" value="F:structural constituent of cytoskeleton"/>
    <property type="evidence" value="ECO:0007669"/>
    <property type="project" value="InterPro"/>
</dbReference>
<dbReference type="PRINTS" id="PR01161">
    <property type="entry name" value="TUBULIN"/>
</dbReference>
<evidence type="ECO:0000259" key="12">
    <source>
        <dbReference type="SMART" id="SM00864"/>
    </source>
</evidence>
<proteinExistence type="inferred from homology"/>
<evidence type="ECO:0000256" key="8">
    <source>
        <dbReference type="ARBA" id="ARBA00023134"/>
    </source>
</evidence>
<dbReference type="GO" id="GO:0007017">
    <property type="term" value="P:microtubule-based process"/>
    <property type="evidence" value="ECO:0007669"/>
    <property type="project" value="InterPro"/>
</dbReference>
<dbReference type="Pfam" id="PF00091">
    <property type="entry name" value="Tubulin"/>
    <property type="match status" value="1"/>
</dbReference>
<dbReference type="Proteomes" id="UP000694906">
    <property type="component" value="Unplaced"/>
</dbReference>
<dbReference type="PANTHER" id="PTHR11588">
    <property type="entry name" value="TUBULIN"/>
    <property type="match status" value="1"/>
</dbReference>
<evidence type="ECO:0000256" key="1">
    <source>
        <dbReference type="ARBA" id="ARBA00001946"/>
    </source>
</evidence>
<comment type="cofactor">
    <cofactor evidence="1">
        <name>Mg(2+)</name>
        <dbReference type="ChEBI" id="CHEBI:18420"/>
    </cofactor>
</comment>
<dbReference type="GO" id="GO:0005525">
    <property type="term" value="F:GTP binding"/>
    <property type="evidence" value="ECO:0007669"/>
    <property type="project" value="UniProtKB-KW"/>
</dbReference>
<keyword evidence="8" id="KW-0342">GTP-binding</keyword>
<dbReference type="SUPFAM" id="SSF52490">
    <property type="entry name" value="Tubulin nucleotide-binding domain-like"/>
    <property type="match status" value="1"/>
</dbReference>
<evidence type="ECO:0000256" key="2">
    <source>
        <dbReference type="ARBA" id="ARBA00004245"/>
    </source>
</evidence>
<name>A0AAX6RML9_HETGA</name>
<evidence type="ECO:0000256" key="11">
    <source>
        <dbReference type="SAM" id="MobiDB-lite"/>
    </source>
</evidence>
<comment type="catalytic activity">
    <reaction evidence="10">
        <text>GTP + H2O = GDP + phosphate + H(+)</text>
        <dbReference type="Rhea" id="RHEA:19669"/>
        <dbReference type="ChEBI" id="CHEBI:15377"/>
        <dbReference type="ChEBI" id="CHEBI:15378"/>
        <dbReference type="ChEBI" id="CHEBI:37565"/>
        <dbReference type="ChEBI" id="CHEBI:43474"/>
        <dbReference type="ChEBI" id="CHEBI:58189"/>
    </reaction>
    <physiologicalReaction direction="left-to-right" evidence="10">
        <dbReference type="Rhea" id="RHEA:19670"/>
    </physiologicalReaction>
</comment>
<protein>
    <submittedName>
        <fullName evidence="14">Tubulin beta-2 chain-like</fullName>
    </submittedName>
</protein>
<dbReference type="InterPro" id="IPR036525">
    <property type="entry name" value="Tubulin/FtsZ_GTPase_sf"/>
</dbReference>
<dbReference type="Gene3D" id="3.40.50.1440">
    <property type="entry name" value="Tubulin/FtsZ, GTPase domain"/>
    <property type="match status" value="1"/>
</dbReference>
<dbReference type="SMART" id="SM00864">
    <property type="entry name" value="Tubulin"/>
    <property type="match status" value="1"/>
</dbReference>
<keyword evidence="5" id="KW-0493">Microtubule</keyword>
<dbReference type="InterPro" id="IPR003008">
    <property type="entry name" value="Tubulin_FtsZ_GTPase"/>
</dbReference>
<evidence type="ECO:0000256" key="3">
    <source>
        <dbReference type="ARBA" id="ARBA00009636"/>
    </source>
</evidence>